<dbReference type="CDD" id="cd00761">
    <property type="entry name" value="Glyco_tranf_GTA_type"/>
    <property type="match status" value="1"/>
</dbReference>
<name>A0ABP7WR97_9ACTN</name>
<sequence>MSSPNPLVTVIVPNYNYAATLGRCLEAIQAQTYSPLEILVADDCSTDDSVAVAESMGVTVISTRRNAGQAVARNLGAAHARGEILFFVDSDLVIEPDAVANAVKILNADPKVGAICGIEDPVPLIRDKMIKEYRALQYHYWSLTPNGIVSFLFSAMFAIRADVFAEVGPFDPRLRWSEEVEFGHRLSRNYQIRLTADLRGRHDPDDSLRGLLRKLFHRGRVRVPLYARKKEFAQGFETASRVWSSVAAFLAVPSVALPVVFGWPWALAPVLLLAISVAADAGMYRFVLAERGALFLAYYTAVHFLVNLTISAAAIAGLAQWATSRKFRRMYDDPPRPLTRPTLLPEHP</sequence>
<reference evidence="4" key="1">
    <citation type="journal article" date="2019" name="Int. J. Syst. Evol. Microbiol.">
        <title>The Global Catalogue of Microorganisms (GCM) 10K type strain sequencing project: providing services to taxonomists for standard genome sequencing and annotation.</title>
        <authorList>
            <consortium name="The Broad Institute Genomics Platform"/>
            <consortium name="The Broad Institute Genome Sequencing Center for Infectious Disease"/>
            <person name="Wu L."/>
            <person name="Ma J."/>
        </authorList>
    </citation>
    <scope>NUCLEOTIDE SEQUENCE [LARGE SCALE GENOMIC DNA]</scope>
    <source>
        <strain evidence="4">JCM 16702</strain>
    </source>
</reference>
<dbReference type="InterPro" id="IPR001173">
    <property type="entry name" value="Glyco_trans_2-like"/>
</dbReference>
<evidence type="ECO:0000313" key="3">
    <source>
        <dbReference type="EMBL" id="GAA4094941.1"/>
    </source>
</evidence>
<dbReference type="PANTHER" id="PTHR43685">
    <property type="entry name" value="GLYCOSYLTRANSFERASE"/>
    <property type="match status" value="1"/>
</dbReference>
<proteinExistence type="predicted"/>
<feature type="domain" description="Glycosyltransferase 2-like" evidence="2">
    <location>
        <begin position="9"/>
        <end position="167"/>
    </location>
</feature>
<evidence type="ECO:0000259" key="2">
    <source>
        <dbReference type="Pfam" id="PF00535"/>
    </source>
</evidence>
<dbReference type="Pfam" id="PF00535">
    <property type="entry name" value="Glycos_transf_2"/>
    <property type="match status" value="1"/>
</dbReference>
<keyword evidence="4" id="KW-1185">Reference proteome</keyword>
<dbReference type="Proteomes" id="UP001500683">
    <property type="component" value="Unassembled WGS sequence"/>
</dbReference>
<accession>A0ABP7WR97</accession>
<evidence type="ECO:0000313" key="4">
    <source>
        <dbReference type="Proteomes" id="UP001500683"/>
    </source>
</evidence>
<dbReference type="InterPro" id="IPR050834">
    <property type="entry name" value="Glycosyltransf_2"/>
</dbReference>
<feature type="transmembrane region" description="Helical" evidence="1">
    <location>
        <begin position="293"/>
        <end position="319"/>
    </location>
</feature>
<keyword evidence="1" id="KW-1133">Transmembrane helix</keyword>
<dbReference type="InterPro" id="IPR029044">
    <property type="entry name" value="Nucleotide-diphossugar_trans"/>
</dbReference>
<dbReference type="EMBL" id="BAAAZG010000052">
    <property type="protein sequence ID" value="GAA4094941.1"/>
    <property type="molecule type" value="Genomic_DNA"/>
</dbReference>
<feature type="transmembrane region" description="Helical" evidence="1">
    <location>
        <begin position="270"/>
        <end position="287"/>
    </location>
</feature>
<protein>
    <recommendedName>
        <fullName evidence="2">Glycosyltransferase 2-like domain-containing protein</fullName>
    </recommendedName>
</protein>
<feature type="transmembrane region" description="Helical" evidence="1">
    <location>
        <begin position="242"/>
        <end position="263"/>
    </location>
</feature>
<dbReference type="RefSeq" id="WP_344955683.1">
    <property type="nucleotide sequence ID" value="NZ_BAAAZG010000052.1"/>
</dbReference>
<evidence type="ECO:0000256" key="1">
    <source>
        <dbReference type="SAM" id="Phobius"/>
    </source>
</evidence>
<dbReference type="PANTHER" id="PTHR43685:SF2">
    <property type="entry name" value="GLYCOSYLTRANSFERASE 2-LIKE DOMAIN-CONTAINING PROTEIN"/>
    <property type="match status" value="1"/>
</dbReference>
<keyword evidence="1" id="KW-0472">Membrane</keyword>
<gene>
    <name evidence="3" type="ORF">GCM10022214_67230</name>
</gene>
<organism evidence="3 4">
    <name type="scientific">Actinomadura miaoliensis</name>
    <dbReference type="NCBI Taxonomy" id="430685"/>
    <lineage>
        <taxon>Bacteria</taxon>
        <taxon>Bacillati</taxon>
        <taxon>Actinomycetota</taxon>
        <taxon>Actinomycetes</taxon>
        <taxon>Streptosporangiales</taxon>
        <taxon>Thermomonosporaceae</taxon>
        <taxon>Actinomadura</taxon>
    </lineage>
</organism>
<keyword evidence="1" id="KW-0812">Transmembrane</keyword>
<dbReference type="SUPFAM" id="SSF53448">
    <property type="entry name" value="Nucleotide-diphospho-sugar transferases"/>
    <property type="match status" value="1"/>
</dbReference>
<feature type="transmembrane region" description="Helical" evidence="1">
    <location>
        <begin position="138"/>
        <end position="159"/>
    </location>
</feature>
<comment type="caution">
    <text evidence="3">The sequence shown here is derived from an EMBL/GenBank/DDBJ whole genome shotgun (WGS) entry which is preliminary data.</text>
</comment>
<dbReference type="Gene3D" id="3.90.550.10">
    <property type="entry name" value="Spore Coat Polysaccharide Biosynthesis Protein SpsA, Chain A"/>
    <property type="match status" value="1"/>
</dbReference>